<name>A0A6B1DCD1_9CHLR</name>
<dbReference type="PANTHER" id="PTHR12110">
    <property type="entry name" value="HYDROXYPYRUVATE ISOMERASE"/>
    <property type="match status" value="1"/>
</dbReference>
<dbReference type="AlphaFoldDB" id="A0A6B1DCD1"/>
<proteinExistence type="predicted"/>
<dbReference type="InterPro" id="IPR013022">
    <property type="entry name" value="Xyl_isomerase-like_TIM-brl"/>
</dbReference>
<sequence length="282" mass="30947">MTPLPYPYPLVFSTLGSPGWSLERAAEQAVADGYAGLEVRILDGQVISPHLPAERRAAIRTLMKEHGLVIAGIGASTRFSSPDADDRAKHLADLRAYLALASDLEVPIVRTFGGGPSEGQTMEDVIDLVAASLTEAAPDAERHGVTICLETHDAFCRGQEVAGVLDQVDSPWVKAVWDVHHPFRMGESIEDTWSYIGSRLAHVHMKDALRRNDSSWELKLMGEGEVPCREILHLLAAKGYDGYICAEWEKAWHPEVEEPEIAIPQHAQVLRQWMAEDAAGNG</sequence>
<dbReference type="Gene3D" id="3.20.20.150">
    <property type="entry name" value="Divalent-metal-dependent TIM barrel enzymes"/>
    <property type="match status" value="1"/>
</dbReference>
<evidence type="ECO:0000313" key="2">
    <source>
        <dbReference type="EMBL" id="MYC97601.1"/>
    </source>
</evidence>
<gene>
    <name evidence="2" type="ORF">F4X14_21830</name>
</gene>
<dbReference type="SUPFAM" id="SSF51658">
    <property type="entry name" value="Xylose isomerase-like"/>
    <property type="match status" value="1"/>
</dbReference>
<evidence type="ECO:0000259" key="1">
    <source>
        <dbReference type="Pfam" id="PF01261"/>
    </source>
</evidence>
<feature type="domain" description="Xylose isomerase-like TIM barrel" evidence="1">
    <location>
        <begin position="27"/>
        <end position="271"/>
    </location>
</feature>
<dbReference type="EMBL" id="VXMH01000121">
    <property type="protein sequence ID" value="MYC97601.1"/>
    <property type="molecule type" value="Genomic_DNA"/>
</dbReference>
<dbReference type="InterPro" id="IPR036237">
    <property type="entry name" value="Xyl_isomerase-like_sf"/>
</dbReference>
<dbReference type="PANTHER" id="PTHR12110:SF41">
    <property type="entry name" value="INOSOSE DEHYDRATASE"/>
    <property type="match status" value="1"/>
</dbReference>
<organism evidence="2">
    <name type="scientific">Caldilineaceae bacterium SB0661_bin_32</name>
    <dbReference type="NCBI Taxonomy" id="2605255"/>
    <lineage>
        <taxon>Bacteria</taxon>
        <taxon>Bacillati</taxon>
        <taxon>Chloroflexota</taxon>
        <taxon>Caldilineae</taxon>
        <taxon>Caldilineales</taxon>
        <taxon>Caldilineaceae</taxon>
    </lineage>
</organism>
<reference evidence="2" key="1">
    <citation type="submission" date="2019-09" db="EMBL/GenBank/DDBJ databases">
        <title>Characterisation of the sponge microbiome using genome-centric metagenomics.</title>
        <authorList>
            <person name="Engelberts J.P."/>
            <person name="Robbins S.J."/>
            <person name="De Goeij J.M."/>
            <person name="Aranda M."/>
            <person name="Bell S.C."/>
            <person name="Webster N.S."/>
        </authorList>
    </citation>
    <scope>NUCLEOTIDE SEQUENCE</scope>
    <source>
        <strain evidence="2">SB0661_bin_32</strain>
    </source>
</reference>
<dbReference type="GO" id="GO:0016853">
    <property type="term" value="F:isomerase activity"/>
    <property type="evidence" value="ECO:0007669"/>
    <property type="project" value="UniProtKB-KW"/>
</dbReference>
<protein>
    <submittedName>
        <fullName evidence="2">Sugar phosphate isomerase/epimerase</fullName>
    </submittedName>
</protein>
<accession>A0A6B1DCD1</accession>
<dbReference type="InterPro" id="IPR050312">
    <property type="entry name" value="IolE/XylAMocC-like"/>
</dbReference>
<keyword evidence="2" id="KW-0413">Isomerase</keyword>
<dbReference type="Pfam" id="PF01261">
    <property type="entry name" value="AP_endonuc_2"/>
    <property type="match status" value="1"/>
</dbReference>
<comment type="caution">
    <text evidence="2">The sequence shown here is derived from an EMBL/GenBank/DDBJ whole genome shotgun (WGS) entry which is preliminary data.</text>
</comment>